<feature type="chain" id="PRO_5038054768" evidence="5">
    <location>
        <begin position="25"/>
        <end position="489"/>
    </location>
</feature>
<comment type="caution">
    <text evidence="8">The sequence shown here is derived from an EMBL/GenBank/DDBJ whole genome shotgun (WGS) entry which is preliminary data.</text>
</comment>
<reference evidence="8" key="2">
    <citation type="submission" date="2021-09" db="EMBL/GenBank/DDBJ databases">
        <authorList>
            <person name="Gilroy R."/>
        </authorList>
    </citation>
    <scope>NUCLEOTIDE SEQUENCE</scope>
    <source>
        <strain evidence="8">CHK165-8395</strain>
    </source>
</reference>
<dbReference type="PROSITE" id="PS51257">
    <property type="entry name" value="PROKAR_LIPOPROTEIN"/>
    <property type="match status" value="1"/>
</dbReference>
<keyword evidence="3 4" id="KW-0378">Hydrolase</keyword>
<keyword evidence="4" id="KW-0326">Glycosidase</keyword>
<dbReference type="Pfam" id="PF17189">
    <property type="entry name" value="Glyco_hydro_30C"/>
    <property type="match status" value="1"/>
</dbReference>
<evidence type="ECO:0000313" key="8">
    <source>
        <dbReference type="EMBL" id="HJF08753.1"/>
    </source>
</evidence>
<evidence type="ECO:0000256" key="4">
    <source>
        <dbReference type="RuleBase" id="RU361188"/>
    </source>
</evidence>
<comment type="similarity">
    <text evidence="1 4">Belongs to the glycosyl hydrolase 30 family.</text>
</comment>
<dbReference type="EMBL" id="DYXD01000252">
    <property type="protein sequence ID" value="HJF08753.1"/>
    <property type="molecule type" value="Genomic_DNA"/>
</dbReference>
<feature type="signal peptide" evidence="5">
    <location>
        <begin position="1"/>
        <end position="24"/>
    </location>
</feature>
<evidence type="ECO:0000256" key="2">
    <source>
        <dbReference type="ARBA" id="ARBA00022729"/>
    </source>
</evidence>
<evidence type="ECO:0000256" key="1">
    <source>
        <dbReference type="ARBA" id="ARBA00005382"/>
    </source>
</evidence>
<dbReference type="PANTHER" id="PTHR11069:SF23">
    <property type="entry name" value="LYSOSOMAL ACID GLUCOSYLCERAMIDASE"/>
    <property type="match status" value="1"/>
</dbReference>
<evidence type="ECO:0000256" key="3">
    <source>
        <dbReference type="ARBA" id="ARBA00022801"/>
    </source>
</evidence>
<dbReference type="InterPro" id="IPR001139">
    <property type="entry name" value="Glyco_hydro_30"/>
</dbReference>
<dbReference type="InterPro" id="IPR017853">
    <property type="entry name" value="GH"/>
</dbReference>
<dbReference type="InterPro" id="IPR033453">
    <property type="entry name" value="Glyco_hydro_30_TIM-barrel"/>
</dbReference>
<dbReference type="RefSeq" id="WP_302561800.1">
    <property type="nucleotide sequence ID" value="NZ_CAUBXQ010000001.1"/>
</dbReference>
<dbReference type="Gene3D" id="3.20.20.80">
    <property type="entry name" value="Glycosidases"/>
    <property type="match status" value="1"/>
</dbReference>
<dbReference type="Pfam" id="PF02055">
    <property type="entry name" value="Glyco_hydro_30"/>
    <property type="match status" value="2"/>
</dbReference>
<feature type="domain" description="Glycosyl hydrolase family 30 TIM-barrel" evidence="6">
    <location>
        <begin position="222"/>
        <end position="426"/>
    </location>
</feature>
<dbReference type="GO" id="GO:0006680">
    <property type="term" value="P:glucosylceramide catabolic process"/>
    <property type="evidence" value="ECO:0007669"/>
    <property type="project" value="TreeGrafter"/>
</dbReference>
<dbReference type="GO" id="GO:0004348">
    <property type="term" value="F:glucosylceramidase activity"/>
    <property type="evidence" value="ECO:0007669"/>
    <property type="project" value="InterPro"/>
</dbReference>
<keyword evidence="2 5" id="KW-0732">Signal</keyword>
<evidence type="ECO:0000313" key="9">
    <source>
        <dbReference type="Proteomes" id="UP000718012"/>
    </source>
</evidence>
<accession>A0A921K3U6</accession>
<organism evidence="8 9">
    <name type="scientific">Phocaeicola coprocola</name>
    <dbReference type="NCBI Taxonomy" id="310298"/>
    <lineage>
        <taxon>Bacteria</taxon>
        <taxon>Pseudomonadati</taxon>
        <taxon>Bacteroidota</taxon>
        <taxon>Bacteroidia</taxon>
        <taxon>Bacteroidales</taxon>
        <taxon>Bacteroidaceae</taxon>
        <taxon>Phocaeicola</taxon>
    </lineage>
</organism>
<gene>
    <name evidence="8" type="ORF">K8U81_11330</name>
</gene>
<dbReference type="PRINTS" id="PR00843">
    <property type="entry name" value="GLHYDRLASE30"/>
</dbReference>
<feature type="domain" description="Glycosyl hydrolase family 30 beta sandwich" evidence="7">
    <location>
        <begin position="429"/>
        <end position="487"/>
    </location>
</feature>
<dbReference type="InterPro" id="IPR033452">
    <property type="entry name" value="GH30_C"/>
</dbReference>
<evidence type="ECO:0000256" key="5">
    <source>
        <dbReference type="SAM" id="SignalP"/>
    </source>
</evidence>
<protein>
    <submittedName>
        <fullName evidence="8">Beta-glycosidase</fullName>
    </submittedName>
</protein>
<reference evidence="8" key="1">
    <citation type="journal article" date="2021" name="PeerJ">
        <title>Extensive microbial diversity within the chicken gut microbiome revealed by metagenomics and culture.</title>
        <authorList>
            <person name="Gilroy R."/>
            <person name="Ravi A."/>
            <person name="Getino M."/>
            <person name="Pursley I."/>
            <person name="Horton D.L."/>
            <person name="Alikhan N.F."/>
            <person name="Baker D."/>
            <person name="Gharbi K."/>
            <person name="Hall N."/>
            <person name="Watson M."/>
            <person name="Adriaenssens E.M."/>
            <person name="Foster-Nyarko E."/>
            <person name="Jarju S."/>
            <person name="Secka A."/>
            <person name="Antonio M."/>
            <person name="Oren A."/>
            <person name="Chaudhuri R.R."/>
            <person name="La Ragione R."/>
            <person name="Hildebrand F."/>
            <person name="Pallen M.J."/>
        </authorList>
    </citation>
    <scope>NUCLEOTIDE SEQUENCE</scope>
    <source>
        <strain evidence="8">CHK165-8395</strain>
    </source>
</reference>
<dbReference type="Proteomes" id="UP000718012">
    <property type="component" value="Unassembled WGS sequence"/>
</dbReference>
<evidence type="ECO:0000259" key="7">
    <source>
        <dbReference type="Pfam" id="PF17189"/>
    </source>
</evidence>
<dbReference type="PANTHER" id="PTHR11069">
    <property type="entry name" value="GLUCOSYLCERAMIDASE"/>
    <property type="match status" value="1"/>
</dbReference>
<evidence type="ECO:0000259" key="6">
    <source>
        <dbReference type="Pfam" id="PF02055"/>
    </source>
</evidence>
<proteinExistence type="inferred from homology"/>
<feature type="domain" description="Glycosyl hydrolase family 30 TIM-barrel" evidence="6">
    <location>
        <begin position="63"/>
        <end position="182"/>
    </location>
</feature>
<sequence length="489" mass="55055">MKKKSLFLALAAGTLLSCQHTPEAAWVSTTFDEPWVTQPAVPVSETGKEADIVIDPANTRQTIDGFGTCFNELGWVSLNKLDASVRDSILNEMFTPGVGANFTICRMPVAANDFAVDWYSYNETAGDFEMKDFSIDHDRQTLIPFIQAALRYQPDLKIWASPWCPPSWMKYNKHYAGLSTMKMARLLKERLKDGESTYMTRVVDNGLPEDKEGKEGTDMFIQEDAYLKAYALYFSKFIDAYRQEGIDIFAVMPQNEFNSAQIFPSCCWTAKGLANFVGKYLGPAMAEKNVEVMFGTMERANRALVDTILQDKDCARFVKGVGFQWAGKDALPKVQAKYPDIKLYQTEQECGNGKNDWKGAAHSWDLMKHYLKNGVSVYEYWNTSLMEGGISRWGWAQNSLVVVDENGKSFRYTPEYYIMKHVSHYVLPGAKRIETSGSYEDVLAFVNTDNSIVVVIGNAEPTDKVVSFQINGIVYSPTLKANSVNTFKL</sequence>
<name>A0A921K3U6_9BACT</name>
<dbReference type="GO" id="GO:0016020">
    <property type="term" value="C:membrane"/>
    <property type="evidence" value="ECO:0007669"/>
    <property type="project" value="GOC"/>
</dbReference>
<dbReference type="AlphaFoldDB" id="A0A921K3U6"/>
<dbReference type="SUPFAM" id="SSF51445">
    <property type="entry name" value="(Trans)glycosidases"/>
    <property type="match status" value="1"/>
</dbReference>